<keyword evidence="6" id="KW-0862">Zinc</keyword>
<proteinExistence type="inferred from homology"/>
<dbReference type="CDD" id="cd03143">
    <property type="entry name" value="A4_beta-galactosidase_middle_domain"/>
    <property type="match status" value="1"/>
</dbReference>
<protein>
    <recommendedName>
        <fullName evidence="3">beta-galactosidase</fullName>
        <ecNumber evidence="3">3.2.1.23</ecNumber>
    </recommendedName>
</protein>
<sequence>MTIFLVGSEKISDDSLYKEAPLTWAEALKETIKTSNPEVIVENRTHSNHVLESYLNNSLIDQLSENDVVIIYFKRFDEKEIDFKGWYHYESQLKTTIAAIKEKEASLVLVSSIGDHYSPQNQIIKKISQEEALYFINLQEYDHFLTSYKEALVTDRNQEIARYIHMRLRPFLSKQALFDKYYYGACMYPELWSEEVVKADIQHMKKIGMNYARIGEFIWSSLEPEEGVYNLSFLEQIVSWYQEEEIDLVLCIPTPTPPIWMTANHPERCIHNKDGSVMSHGSRQHACTNNDYYRKKAYQLTREISKLIKKYDNVIGIQLDNEFKCHVDMCYCPSCHEKWRDWLKDEYNDINQLNVKWGTRIWSEEYLSFEQVPMPLATPFLHNSSLMNAFRRFTAESLNAFSNGLCHILRMETAVPITHNTAMGFNLLNEDLFHELDYVGFDTYAPAANHPAYTVNLDLWRNLKKNVNEFMLLETSTSHAGHIENYISPHPKRYLVTEIFAGFAAGLKAFTYWHFRGHRYGVEQPHSSVLTAWGEPGSGYDDVVESGQLIEKMRPYLEETVNKQATIGFIYSDDAKRHFNIESGGLYNYRGLVTDYYGSLVRKGLSVEVIQESADLSEFKLIIVPFIRHVSKELLENLQTFINKGGKVIFGPMTGDRNEELALHDNNGLGDLGEWLGLSQLLQFSVHHQPYLVNDESLDRLVTVFETPSDWERLWVAEDSRLVAAKKEEEKGSIIYLGALPQALNESSLWDTFVQKEIHPFDRDQSIITITDDLVKYRRESDTYIQLYLVNMTQENRVYDLNVAAWDVLANKEVGVGRHTLESYDYQILQIEK</sequence>
<evidence type="ECO:0000256" key="5">
    <source>
        <dbReference type="ARBA" id="ARBA00022801"/>
    </source>
</evidence>
<dbReference type="AlphaFoldDB" id="A0A9D2I2V6"/>
<evidence type="ECO:0000256" key="2">
    <source>
        <dbReference type="ARBA" id="ARBA00005940"/>
    </source>
</evidence>
<evidence type="ECO:0000259" key="9">
    <source>
        <dbReference type="Pfam" id="PF08532"/>
    </source>
</evidence>
<name>A0A9D2I2V6_9LACT</name>
<feature type="domain" description="Glycoside hydrolase family 42 N-terminal" evidence="8">
    <location>
        <begin position="186"/>
        <end position="552"/>
    </location>
</feature>
<dbReference type="PANTHER" id="PTHR36447:SF2">
    <property type="entry name" value="BETA-GALACTOSIDASE YESZ"/>
    <property type="match status" value="1"/>
</dbReference>
<evidence type="ECO:0000256" key="3">
    <source>
        <dbReference type="ARBA" id="ARBA00012756"/>
    </source>
</evidence>
<feature type="domain" description="Beta-galactosidase trimerisation" evidence="9">
    <location>
        <begin position="567"/>
        <end position="680"/>
    </location>
</feature>
<dbReference type="GO" id="GO:0005975">
    <property type="term" value="P:carbohydrate metabolic process"/>
    <property type="evidence" value="ECO:0007669"/>
    <property type="project" value="InterPro"/>
</dbReference>
<dbReference type="GO" id="GO:0009341">
    <property type="term" value="C:beta-galactosidase complex"/>
    <property type="evidence" value="ECO:0007669"/>
    <property type="project" value="InterPro"/>
</dbReference>
<dbReference type="SUPFAM" id="SSF52317">
    <property type="entry name" value="Class I glutamine amidotransferase-like"/>
    <property type="match status" value="1"/>
</dbReference>
<evidence type="ECO:0000256" key="1">
    <source>
        <dbReference type="ARBA" id="ARBA00001412"/>
    </source>
</evidence>
<evidence type="ECO:0000256" key="7">
    <source>
        <dbReference type="ARBA" id="ARBA00023295"/>
    </source>
</evidence>
<reference evidence="10" key="1">
    <citation type="journal article" date="2021" name="PeerJ">
        <title>Extensive microbial diversity within the chicken gut microbiome revealed by metagenomics and culture.</title>
        <authorList>
            <person name="Gilroy R."/>
            <person name="Ravi A."/>
            <person name="Getino M."/>
            <person name="Pursley I."/>
            <person name="Horton D.L."/>
            <person name="Alikhan N.F."/>
            <person name="Baker D."/>
            <person name="Gharbi K."/>
            <person name="Hall N."/>
            <person name="Watson M."/>
            <person name="Adriaenssens E.M."/>
            <person name="Foster-Nyarko E."/>
            <person name="Jarju S."/>
            <person name="Secka A."/>
            <person name="Antonio M."/>
            <person name="Oren A."/>
            <person name="Chaudhuri R.R."/>
            <person name="La Ragione R."/>
            <person name="Hildebrand F."/>
            <person name="Pallen M.J."/>
        </authorList>
    </citation>
    <scope>NUCLEOTIDE SEQUENCE</scope>
    <source>
        <strain evidence="10">CHK171-505</strain>
    </source>
</reference>
<dbReference type="Pfam" id="PF08532">
    <property type="entry name" value="Glyco_hydro_42M"/>
    <property type="match status" value="1"/>
</dbReference>
<dbReference type="InterPro" id="IPR013529">
    <property type="entry name" value="Glyco_hydro_42_N"/>
</dbReference>
<dbReference type="SUPFAM" id="SSF51445">
    <property type="entry name" value="(Trans)glycosidases"/>
    <property type="match status" value="1"/>
</dbReference>
<keyword evidence="5 10" id="KW-0378">Hydrolase</keyword>
<dbReference type="InterPro" id="IPR013738">
    <property type="entry name" value="Beta_galactosidase_Trimer"/>
</dbReference>
<reference evidence="10" key="2">
    <citation type="submission" date="2021-04" db="EMBL/GenBank/DDBJ databases">
        <authorList>
            <person name="Gilroy R."/>
        </authorList>
    </citation>
    <scope>NUCLEOTIDE SEQUENCE</scope>
    <source>
        <strain evidence="10">CHK171-505</strain>
    </source>
</reference>
<organism evidence="10 11">
    <name type="scientific">Candidatus Jeotgalibaca merdavium</name>
    <dbReference type="NCBI Taxonomy" id="2838627"/>
    <lineage>
        <taxon>Bacteria</taxon>
        <taxon>Bacillati</taxon>
        <taxon>Bacillota</taxon>
        <taxon>Bacilli</taxon>
        <taxon>Lactobacillales</taxon>
        <taxon>Carnobacteriaceae</taxon>
        <taxon>Jeotgalibaca</taxon>
    </lineage>
</organism>
<dbReference type="Proteomes" id="UP000886856">
    <property type="component" value="Unassembled WGS sequence"/>
</dbReference>
<evidence type="ECO:0000313" key="10">
    <source>
        <dbReference type="EMBL" id="HJA90713.1"/>
    </source>
</evidence>
<dbReference type="InterPro" id="IPR029062">
    <property type="entry name" value="Class_I_gatase-like"/>
</dbReference>
<comment type="similarity">
    <text evidence="2">Belongs to the glycosyl hydrolase 42 family.</text>
</comment>
<gene>
    <name evidence="10" type="ORF">H9948_07990</name>
</gene>
<dbReference type="EC" id="3.2.1.23" evidence="3"/>
<dbReference type="EMBL" id="DWYW01000183">
    <property type="protein sequence ID" value="HJA90713.1"/>
    <property type="molecule type" value="Genomic_DNA"/>
</dbReference>
<dbReference type="Gene3D" id="3.20.20.80">
    <property type="entry name" value="Glycosidases"/>
    <property type="match status" value="1"/>
</dbReference>
<evidence type="ECO:0000256" key="4">
    <source>
        <dbReference type="ARBA" id="ARBA00022723"/>
    </source>
</evidence>
<dbReference type="Gene3D" id="3.40.50.880">
    <property type="match status" value="1"/>
</dbReference>
<accession>A0A9D2I2V6</accession>
<evidence type="ECO:0000259" key="8">
    <source>
        <dbReference type="Pfam" id="PF02449"/>
    </source>
</evidence>
<comment type="caution">
    <text evidence="10">The sequence shown here is derived from an EMBL/GenBank/DDBJ whole genome shotgun (WGS) entry which is preliminary data.</text>
</comment>
<dbReference type="InterPro" id="IPR017853">
    <property type="entry name" value="GH"/>
</dbReference>
<dbReference type="Pfam" id="PF02449">
    <property type="entry name" value="Glyco_hydro_42"/>
    <property type="match status" value="1"/>
</dbReference>
<dbReference type="GO" id="GO:0004565">
    <property type="term" value="F:beta-galactosidase activity"/>
    <property type="evidence" value="ECO:0007669"/>
    <property type="project" value="UniProtKB-EC"/>
</dbReference>
<comment type="catalytic activity">
    <reaction evidence="1">
        <text>Hydrolysis of terminal non-reducing beta-D-galactose residues in beta-D-galactosides.</text>
        <dbReference type="EC" id="3.2.1.23"/>
    </reaction>
</comment>
<keyword evidence="4" id="KW-0479">Metal-binding</keyword>
<dbReference type="PANTHER" id="PTHR36447">
    <property type="entry name" value="BETA-GALACTOSIDASE GANA"/>
    <property type="match status" value="1"/>
</dbReference>
<evidence type="ECO:0000256" key="6">
    <source>
        <dbReference type="ARBA" id="ARBA00022833"/>
    </source>
</evidence>
<evidence type="ECO:0000313" key="11">
    <source>
        <dbReference type="Proteomes" id="UP000886856"/>
    </source>
</evidence>
<dbReference type="InterPro" id="IPR003476">
    <property type="entry name" value="Glyco_hydro_42"/>
</dbReference>
<keyword evidence="7 10" id="KW-0326">Glycosidase</keyword>
<dbReference type="GO" id="GO:0046872">
    <property type="term" value="F:metal ion binding"/>
    <property type="evidence" value="ECO:0007669"/>
    <property type="project" value="UniProtKB-KW"/>
</dbReference>